<dbReference type="CDD" id="cd06558">
    <property type="entry name" value="crotonase-like"/>
    <property type="match status" value="1"/>
</dbReference>
<dbReference type="PANTHER" id="PTHR42964">
    <property type="entry name" value="ENOYL-COA HYDRATASE"/>
    <property type="match status" value="1"/>
</dbReference>
<keyword evidence="3" id="KW-1185">Reference proteome</keyword>
<sequence length="263" mass="29008">MARDDERDYTTVLFEVQDHIATVTLDRADRLNAFNQAMVEEFREIWARVRTDDAIHVVVLRAAGDRAFSSGVDVTDGIVKAENVWSQEDPGRGLGPKQNKVWKPVVTAVHGMVAGGAFYWINESDIVISSDDATFFDPHVSYGMTSALEPIGLARRIPLGEALRWALIGLDERMSAARAREIGLVSELVPQGELWARADALARIIAAKPPAAVQGTVKAIWETLDLDRETAQAVGWNYTTIGNPIGMPAVSREGFVKPEWKLR</sequence>
<dbReference type="InterPro" id="IPR001753">
    <property type="entry name" value="Enoyl-CoA_hydra/iso"/>
</dbReference>
<protein>
    <submittedName>
        <fullName evidence="2">Enoyl-CoA hydratase/isomerase family protein</fullName>
    </submittedName>
</protein>
<evidence type="ECO:0000256" key="1">
    <source>
        <dbReference type="ARBA" id="ARBA00005254"/>
    </source>
</evidence>
<dbReference type="PANTHER" id="PTHR42964:SF1">
    <property type="entry name" value="POLYKETIDE BIOSYNTHESIS ENOYL-COA HYDRATASE PKSH-RELATED"/>
    <property type="match status" value="1"/>
</dbReference>
<dbReference type="Pfam" id="PF00378">
    <property type="entry name" value="ECH_1"/>
    <property type="match status" value="1"/>
</dbReference>
<dbReference type="Gene3D" id="3.90.226.10">
    <property type="entry name" value="2-enoyl-CoA Hydratase, Chain A, domain 1"/>
    <property type="match status" value="1"/>
</dbReference>
<dbReference type="InterPro" id="IPR029045">
    <property type="entry name" value="ClpP/crotonase-like_dom_sf"/>
</dbReference>
<dbReference type="Proteomes" id="UP001592528">
    <property type="component" value="Unassembled WGS sequence"/>
</dbReference>
<accession>A0ABV6UV57</accession>
<dbReference type="EMBL" id="JBHEZZ010000019">
    <property type="protein sequence ID" value="MFC1405261.1"/>
    <property type="molecule type" value="Genomic_DNA"/>
</dbReference>
<organism evidence="2 3">
    <name type="scientific">Streptacidiphilus cavernicola</name>
    <dbReference type="NCBI Taxonomy" id="3342716"/>
    <lineage>
        <taxon>Bacteria</taxon>
        <taxon>Bacillati</taxon>
        <taxon>Actinomycetota</taxon>
        <taxon>Actinomycetes</taxon>
        <taxon>Kitasatosporales</taxon>
        <taxon>Streptomycetaceae</taxon>
        <taxon>Streptacidiphilus</taxon>
    </lineage>
</organism>
<comment type="caution">
    <text evidence="2">The sequence shown here is derived from an EMBL/GenBank/DDBJ whole genome shotgun (WGS) entry which is preliminary data.</text>
</comment>
<comment type="similarity">
    <text evidence="1">Belongs to the enoyl-CoA hydratase/isomerase family.</text>
</comment>
<dbReference type="InterPro" id="IPR051683">
    <property type="entry name" value="Enoyl-CoA_Hydratase/Isomerase"/>
</dbReference>
<gene>
    <name evidence="2" type="ORF">ACEZDJ_28655</name>
</gene>
<evidence type="ECO:0000313" key="3">
    <source>
        <dbReference type="Proteomes" id="UP001592528"/>
    </source>
</evidence>
<reference evidence="2 3" key="1">
    <citation type="submission" date="2024-09" db="EMBL/GenBank/DDBJ databases">
        <authorList>
            <person name="Lee S.D."/>
        </authorList>
    </citation>
    <scope>NUCLEOTIDE SEQUENCE [LARGE SCALE GENOMIC DNA]</scope>
    <source>
        <strain evidence="2 3">N1-5</strain>
    </source>
</reference>
<name>A0ABV6UV57_9ACTN</name>
<dbReference type="SUPFAM" id="SSF52096">
    <property type="entry name" value="ClpP/crotonase"/>
    <property type="match status" value="1"/>
</dbReference>
<proteinExistence type="inferred from homology"/>
<evidence type="ECO:0000313" key="2">
    <source>
        <dbReference type="EMBL" id="MFC1405261.1"/>
    </source>
</evidence>
<dbReference type="RefSeq" id="WP_030258417.1">
    <property type="nucleotide sequence ID" value="NZ_JBHEZZ010000019.1"/>
</dbReference>